<dbReference type="EMBL" id="BDGU01000641">
    <property type="protein sequence ID" value="GAW08402.1"/>
    <property type="molecule type" value="Genomic_DNA"/>
</dbReference>
<dbReference type="Proteomes" id="UP000188533">
    <property type="component" value="Unassembled WGS sequence"/>
</dbReference>
<accession>A0A1Q3EMI6</accession>
<feature type="transmembrane region" description="Helical" evidence="1">
    <location>
        <begin position="133"/>
        <end position="154"/>
    </location>
</feature>
<evidence type="ECO:0000313" key="3">
    <source>
        <dbReference type="Proteomes" id="UP000188533"/>
    </source>
</evidence>
<keyword evidence="1" id="KW-1133">Transmembrane helix</keyword>
<keyword evidence="1" id="KW-0472">Membrane</keyword>
<name>A0A1Q3EMI6_LENED</name>
<proteinExistence type="predicted"/>
<reference evidence="2 3" key="2">
    <citation type="submission" date="2017-02" db="EMBL/GenBank/DDBJ databases">
        <title>A genome survey and senescence transcriptome analysis in Lentinula edodes.</title>
        <authorList>
            <person name="Sakamoto Y."/>
            <person name="Nakade K."/>
            <person name="Sato S."/>
            <person name="Yoshida Y."/>
            <person name="Miyazaki K."/>
            <person name="Natsume S."/>
            <person name="Konno N."/>
        </authorList>
    </citation>
    <scope>NUCLEOTIDE SEQUENCE [LARGE SCALE GENOMIC DNA]</scope>
    <source>
        <strain evidence="2 3">NBRC 111202</strain>
    </source>
</reference>
<evidence type="ECO:0000256" key="1">
    <source>
        <dbReference type="SAM" id="Phobius"/>
    </source>
</evidence>
<gene>
    <name evidence="2" type="ORF">LENED_010459</name>
</gene>
<sequence length="243" mass="27223">MFNTIIIPCLLFIAFLLLLFVILSVPIIETIYLFTLTANVSSLLENVSSSGKFGVWVTVSRALMLNNQWNIFWQARPPLLALDLWFSFRSPAIACAMNLLNFARICLSLYMLRRGSNGTARLPSLIMLDVGTLATQLTTGIIVFLIDVVVVAIVRNGKNHCHAELSYSPGLDGPRSDYRALVNHGWRIWSMLSNFKILNAWQFCSNISDIICNQTSTYVNAVQTCVLGQNWGIMNLSIKRLDS</sequence>
<dbReference type="AlphaFoldDB" id="A0A1Q3EMI6"/>
<protein>
    <submittedName>
        <fullName evidence="2">Pali-domain-containing protein</fullName>
    </submittedName>
</protein>
<evidence type="ECO:0000313" key="2">
    <source>
        <dbReference type="EMBL" id="GAW08402.1"/>
    </source>
</evidence>
<keyword evidence="1" id="KW-0812">Transmembrane</keyword>
<comment type="caution">
    <text evidence="2">The sequence shown here is derived from an EMBL/GenBank/DDBJ whole genome shotgun (WGS) entry which is preliminary data.</text>
</comment>
<reference evidence="2 3" key="1">
    <citation type="submission" date="2016-08" db="EMBL/GenBank/DDBJ databases">
        <authorList>
            <consortium name="Lentinula edodes genome sequencing consortium"/>
            <person name="Sakamoto Y."/>
            <person name="Nakade K."/>
            <person name="Sato S."/>
            <person name="Yoshida Y."/>
            <person name="Miyazaki K."/>
            <person name="Natsume S."/>
            <person name="Konno N."/>
        </authorList>
    </citation>
    <scope>NUCLEOTIDE SEQUENCE [LARGE SCALE GENOMIC DNA]</scope>
    <source>
        <strain evidence="2 3">NBRC 111202</strain>
    </source>
</reference>
<organism evidence="2 3">
    <name type="scientific">Lentinula edodes</name>
    <name type="common">Shiitake mushroom</name>
    <name type="synonym">Lentinus edodes</name>
    <dbReference type="NCBI Taxonomy" id="5353"/>
    <lineage>
        <taxon>Eukaryota</taxon>
        <taxon>Fungi</taxon>
        <taxon>Dikarya</taxon>
        <taxon>Basidiomycota</taxon>
        <taxon>Agaricomycotina</taxon>
        <taxon>Agaricomycetes</taxon>
        <taxon>Agaricomycetidae</taxon>
        <taxon>Agaricales</taxon>
        <taxon>Marasmiineae</taxon>
        <taxon>Omphalotaceae</taxon>
        <taxon>Lentinula</taxon>
    </lineage>
</organism>
<keyword evidence="3" id="KW-1185">Reference proteome</keyword>
<dbReference type="STRING" id="5353.A0A1Q3EMI6"/>